<keyword evidence="10" id="KW-0100">Branched-chain amino acid biosynthesis</keyword>
<keyword evidence="5" id="KW-0479">Metal-binding</keyword>
<comment type="caution">
    <text evidence="19">The sequence shown here is derived from an EMBL/GenBank/DDBJ whole genome shotgun (WGS) entry which is preliminary data.</text>
</comment>
<evidence type="ECO:0000256" key="7">
    <source>
        <dbReference type="ARBA" id="ARBA00023004"/>
    </source>
</evidence>
<dbReference type="InterPro" id="IPR000581">
    <property type="entry name" value="ILV_EDD_N"/>
</dbReference>
<dbReference type="GO" id="GO:0005829">
    <property type="term" value="C:cytosol"/>
    <property type="evidence" value="ECO:0007669"/>
    <property type="project" value="TreeGrafter"/>
</dbReference>
<reference evidence="19" key="1">
    <citation type="submission" date="2021-01" db="EMBL/GenBank/DDBJ databases">
        <title>Active Sulfur Cycling in an Early Earth Analoge.</title>
        <authorList>
            <person name="Hahn C.R."/>
            <person name="Youssef N.H."/>
            <person name="Elshahed M."/>
        </authorList>
    </citation>
    <scope>NUCLEOTIDE SEQUENCE</scope>
    <source>
        <strain evidence="19">Zod_Metabat.1151</strain>
    </source>
</reference>
<accession>A0A938YVN9</accession>
<organism evidence="19 20">
    <name type="scientific">Candidatus Iainarchaeum sp</name>
    <dbReference type="NCBI Taxonomy" id="3101447"/>
    <lineage>
        <taxon>Archaea</taxon>
        <taxon>Candidatus Iainarchaeota</taxon>
        <taxon>Candidatus Iainarchaeia</taxon>
        <taxon>Candidatus Iainarchaeales</taxon>
        <taxon>Candidatus Iainarchaeaceae</taxon>
        <taxon>Candidatus Iainarchaeum</taxon>
    </lineage>
</organism>
<comment type="cofactor">
    <cofactor evidence="15">
        <name>[2Fe-2S] cluster</name>
        <dbReference type="ChEBI" id="CHEBI:190135"/>
    </cofactor>
</comment>
<dbReference type="InterPro" id="IPR020558">
    <property type="entry name" value="DiOHA_6PGluconate_deHydtase_CS"/>
</dbReference>
<evidence type="ECO:0000256" key="6">
    <source>
        <dbReference type="ARBA" id="ARBA00022842"/>
    </source>
</evidence>
<dbReference type="NCBIfam" id="NF002068">
    <property type="entry name" value="PRK00911.1"/>
    <property type="match status" value="1"/>
</dbReference>
<evidence type="ECO:0000256" key="14">
    <source>
        <dbReference type="ARBA" id="ARBA00029490"/>
    </source>
</evidence>
<evidence type="ECO:0000256" key="10">
    <source>
        <dbReference type="ARBA" id="ARBA00023304"/>
    </source>
</evidence>
<evidence type="ECO:0000256" key="12">
    <source>
        <dbReference type="ARBA" id="ARBA00029436"/>
    </source>
</evidence>
<dbReference type="FunFam" id="3.50.30.80:FF:000001">
    <property type="entry name" value="Dihydroxy-acid dehydratase"/>
    <property type="match status" value="1"/>
</dbReference>
<evidence type="ECO:0000256" key="13">
    <source>
        <dbReference type="ARBA" id="ARBA00029437"/>
    </source>
</evidence>
<evidence type="ECO:0000313" key="20">
    <source>
        <dbReference type="Proteomes" id="UP000809243"/>
    </source>
</evidence>
<dbReference type="SUPFAM" id="SSF52016">
    <property type="entry name" value="LeuD/IlvD-like"/>
    <property type="match status" value="1"/>
</dbReference>
<dbReference type="PROSITE" id="PS00887">
    <property type="entry name" value="ILVD_EDD_2"/>
    <property type="match status" value="1"/>
</dbReference>
<feature type="domain" description="Dihydroxy-acid/6-phosphogluconate dehydratase N-terminal" evidence="17">
    <location>
        <begin position="28"/>
        <end position="334"/>
    </location>
</feature>
<dbReference type="InterPro" id="IPR004404">
    <property type="entry name" value="DihydroxyA_deHydtase"/>
</dbReference>
<dbReference type="InterPro" id="IPR037237">
    <property type="entry name" value="IlvD/EDD_N"/>
</dbReference>
<dbReference type="GO" id="GO:0009082">
    <property type="term" value="P:branched-chain amino acid biosynthetic process"/>
    <property type="evidence" value="ECO:0007669"/>
    <property type="project" value="UniProtKB-UniRule"/>
</dbReference>
<dbReference type="Proteomes" id="UP000809243">
    <property type="component" value="Unassembled WGS sequence"/>
</dbReference>
<evidence type="ECO:0000256" key="8">
    <source>
        <dbReference type="ARBA" id="ARBA00023014"/>
    </source>
</evidence>
<dbReference type="AlphaFoldDB" id="A0A938YVN9"/>
<dbReference type="GO" id="GO:0008652">
    <property type="term" value="P:amino acid biosynthetic process"/>
    <property type="evidence" value="ECO:0007669"/>
    <property type="project" value="UniProtKB-KW"/>
</dbReference>
<dbReference type="PROSITE" id="PS00886">
    <property type="entry name" value="ILVD_EDD_1"/>
    <property type="match status" value="1"/>
</dbReference>
<dbReference type="Gene3D" id="3.50.30.80">
    <property type="entry name" value="IlvD/EDD C-terminal domain-like"/>
    <property type="match status" value="1"/>
</dbReference>
<gene>
    <name evidence="19" type="primary">ilvD</name>
    <name evidence="19" type="ORF">JW744_05925</name>
</gene>
<evidence type="ECO:0000256" key="1">
    <source>
        <dbReference type="ARBA" id="ARBA00001946"/>
    </source>
</evidence>
<evidence type="ECO:0000256" key="2">
    <source>
        <dbReference type="ARBA" id="ARBA00006486"/>
    </source>
</evidence>
<evidence type="ECO:0000256" key="4">
    <source>
        <dbReference type="ARBA" id="ARBA00022714"/>
    </source>
</evidence>
<comment type="catalytic activity">
    <reaction evidence="11">
        <text>(2R)-2,3-dihydroxy-3-methylbutanoate = 3-methyl-2-oxobutanoate + H2O</text>
        <dbReference type="Rhea" id="RHEA:24809"/>
        <dbReference type="ChEBI" id="CHEBI:11851"/>
        <dbReference type="ChEBI" id="CHEBI:15377"/>
        <dbReference type="ChEBI" id="CHEBI:49072"/>
        <dbReference type="EC" id="4.2.1.9"/>
    </reaction>
    <physiologicalReaction direction="left-to-right" evidence="11">
        <dbReference type="Rhea" id="RHEA:24810"/>
    </physiologicalReaction>
</comment>
<dbReference type="EMBL" id="JAFGDB010000104">
    <property type="protein sequence ID" value="MBN2067979.1"/>
    <property type="molecule type" value="Genomic_DNA"/>
</dbReference>
<dbReference type="GO" id="GO:0046872">
    <property type="term" value="F:metal ion binding"/>
    <property type="evidence" value="ECO:0007669"/>
    <property type="project" value="UniProtKB-KW"/>
</dbReference>
<dbReference type="Pfam" id="PF24877">
    <property type="entry name" value="ILV_EDD_C"/>
    <property type="match status" value="1"/>
</dbReference>
<dbReference type="GO" id="GO:0004160">
    <property type="term" value="F:dihydroxy-acid dehydratase activity"/>
    <property type="evidence" value="ECO:0007669"/>
    <property type="project" value="UniProtKB-UniRule"/>
</dbReference>
<dbReference type="GO" id="GO:0051537">
    <property type="term" value="F:2 iron, 2 sulfur cluster binding"/>
    <property type="evidence" value="ECO:0007669"/>
    <property type="project" value="UniProtKB-KW"/>
</dbReference>
<protein>
    <recommendedName>
        <fullName evidence="14 16">Dihydroxy-acid dehydratase</fullName>
        <ecNumber evidence="14 16">4.2.1.9</ecNumber>
    </recommendedName>
</protein>
<dbReference type="SUPFAM" id="SSF143975">
    <property type="entry name" value="IlvD/EDD N-terminal domain-like"/>
    <property type="match status" value="1"/>
</dbReference>
<proteinExistence type="inferred from homology"/>
<dbReference type="EC" id="4.2.1.9" evidence="14 16"/>
<name>A0A938YVN9_9ARCH</name>
<keyword evidence="7" id="KW-0408">Iron</keyword>
<dbReference type="Pfam" id="PF00920">
    <property type="entry name" value="ILVD_EDD_N"/>
    <property type="match status" value="1"/>
</dbReference>
<evidence type="ECO:0000313" key="19">
    <source>
        <dbReference type="EMBL" id="MBN2067979.1"/>
    </source>
</evidence>
<feature type="domain" description="Dihydroxy-acid/6-phosphogluconate dehydratase C-terminal" evidence="18">
    <location>
        <begin position="355"/>
        <end position="539"/>
    </location>
</feature>
<keyword evidence="3" id="KW-0028">Amino-acid biosynthesis</keyword>
<evidence type="ECO:0000256" key="15">
    <source>
        <dbReference type="ARBA" id="ARBA00034078"/>
    </source>
</evidence>
<keyword evidence="9 19" id="KW-0456">Lyase</keyword>
<dbReference type="PANTHER" id="PTHR43661">
    <property type="entry name" value="D-XYLONATE DEHYDRATASE"/>
    <property type="match status" value="1"/>
</dbReference>
<evidence type="ECO:0000256" key="5">
    <source>
        <dbReference type="ARBA" id="ARBA00022723"/>
    </source>
</evidence>
<evidence type="ECO:0000256" key="11">
    <source>
        <dbReference type="ARBA" id="ARBA00029304"/>
    </source>
</evidence>
<evidence type="ECO:0000256" key="9">
    <source>
        <dbReference type="ARBA" id="ARBA00023239"/>
    </source>
</evidence>
<comment type="similarity">
    <text evidence="2">Belongs to the IlvD/Edd family.</text>
</comment>
<evidence type="ECO:0000259" key="17">
    <source>
        <dbReference type="Pfam" id="PF00920"/>
    </source>
</evidence>
<dbReference type="InterPro" id="IPR056740">
    <property type="entry name" value="ILV_EDD_C"/>
</dbReference>
<evidence type="ECO:0000256" key="16">
    <source>
        <dbReference type="NCBIfam" id="TIGR00110"/>
    </source>
</evidence>
<dbReference type="NCBIfam" id="TIGR00110">
    <property type="entry name" value="ilvD"/>
    <property type="match status" value="1"/>
</dbReference>
<comment type="pathway">
    <text evidence="13">Amino-acid biosynthesis; L-isoleucine biosynthesis; L-isoleucine from 2-oxobutanoate: step 3/4.</text>
</comment>
<evidence type="ECO:0000259" key="18">
    <source>
        <dbReference type="Pfam" id="PF24877"/>
    </source>
</evidence>
<keyword evidence="6" id="KW-0460">Magnesium</keyword>
<comment type="pathway">
    <text evidence="12">Amino-acid biosynthesis; L-valine biosynthesis; L-valine from pyruvate: step 3/4.</text>
</comment>
<comment type="cofactor">
    <cofactor evidence="1">
        <name>Mg(2+)</name>
        <dbReference type="ChEBI" id="CHEBI:18420"/>
    </cofactor>
</comment>
<dbReference type="InterPro" id="IPR042096">
    <property type="entry name" value="Dihydro-acid_dehy_C"/>
</dbReference>
<sequence length="542" mass="57778">MKPEEIKKLPAAASLLYADGLKQDDMKKPFIAVANSFNEITPGHIHLNKLGEAVKKGIRGAGAIPFEFHTIAVCDGIAMGHEGMKLSLPSRETIADSIEEMVSGHGVFQGIVFIAGCDKNIPGHLKAAARLNLPSVFISAGPMAAGHYKGKKIGVKAAFEAKAQLENNKISQEEYQKIVCSACPGAGTCSGLYTANSMACVTEALGLSLSYCATTAALDPAKEKIALETGKLIAGLVKKGIRAKDIMTEKAFENALRLDMAIGASTNTMLHVPDIAKEAGFEFDLNRINELSEATPNLVKLDPSAPYFMEDLHAAGGIPAVMAELKLKGLIHNTRAVDASIFERLLNAKTKDEGVIRPIENPYSKTGGIAVLYGNLAEQGSIIKTSGISPEFPKVFEGNAVAFDSEDEANEFIAKGKVQKGSVIVIRYEGPVGGPGMREMLYPTAGISGLGLDTEVALITDGRFSGATHGASIGHVAPEAAVGGNLALVRDGDKVKIDLEKRKIDLLVDSKELAARKVQWKKTFKLKELPNGVLLNYRKRFL</sequence>
<keyword evidence="4" id="KW-0001">2Fe-2S</keyword>
<evidence type="ECO:0000256" key="3">
    <source>
        <dbReference type="ARBA" id="ARBA00022605"/>
    </source>
</evidence>
<keyword evidence="8" id="KW-0411">Iron-sulfur</keyword>
<dbReference type="PANTHER" id="PTHR43661:SF3">
    <property type="entry name" value="D-XYLONATE DEHYDRATASE YAGF-RELATED"/>
    <property type="match status" value="1"/>
</dbReference>